<dbReference type="SUPFAM" id="SSF56059">
    <property type="entry name" value="Glutathione synthetase ATP-binding domain-like"/>
    <property type="match status" value="1"/>
</dbReference>
<dbReference type="Gene3D" id="3.40.50.20">
    <property type="match status" value="1"/>
</dbReference>
<dbReference type="Gene3D" id="3.30.470.20">
    <property type="entry name" value="ATP-grasp fold, B domain"/>
    <property type="match status" value="1"/>
</dbReference>
<gene>
    <name evidence="6" type="ORF">JM946_15895</name>
</gene>
<evidence type="ECO:0000256" key="1">
    <source>
        <dbReference type="ARBA" id="ARBA00022598"/>
    </source>
</evidence>
<dbReference type="PANTHER" id="PTHR43585">
    <property type="entry name" value="FUMIPYRROLE BIOSYNTHESIS PROTEIN C"/>
    <property type="match status" value="1"/>
</dbReference>
<accession>A0ABS1WZ13</accession>
<keyword evidence="1" id="KW-0436">Ligase</keyword>
<feature type="domain" description="ATP-grasp" evidence="5">
    <location>
        <begin position="121"/>
        <end position="312"/>
    </location>
</feature>
<evidence type="ECO:0000256" key="2">
    <source>
        <dbReference type="ARBA" id="ARBA00022741"/>
    </source>
</evidence>
<evidence type="ECO:0000313" key="7">
    <source>
        <dbReference type="Proteomes" id="UP000661077"/>
    </source>
</evidence>
<dbReference type="Pfam" id="PF15632">
    <property type="entry name" value="ATPgrasp_Ter"/>
    <property type="match status" value="1"/>
</dbReference>
<name>A0ABS1WZ13_9GAMM</name>
<dbReference type="RefSeq" id="WP_203168327.1">
    <property type="nucleotide sequence ID" value="NZ_JAEVLS010000003.1"/>
</dbReference>
<evidence type="ECO:0000256" key="3">
    <source>
        <dbReference type="ARBA" id="ARBA00022840"/>
    </source>
</evidence>
<proteinExistence type="predicted"/>
<reference evidence="6 7" key="1">
    <citation type="journal article" date="2021" name="Int. J. Syst. Evol. Microbiol.">
        <title>Steroidobacter gossypii sp. nov., isolated from soil of cotton cropping field.</title>
        <authorList>
            <person name="Huang R."/>
            <person name="Yang S."/>
            <person name="Zhen C."/>
            <person name="Liu W."/>
        </authorList>
    </citation>
    <scope>NUCLEOTIDE SEQUENCE [LARGE SCALE GENOMIC DNA]</scope>
    <source>
        <strain evidence="6 7">S1-65</strain>
    </source>
</reference>
<dbReference type="Proteomes" id="UP000661077">
    <property type="component" value="Unassembled WGS sequence"/>
</dbReference>
<dbReference type="EMBL" id="JAEVLS010000003">
    <property type="protein sequence ID" value="MBM0106215.1"/>
    <property type="molecule type" value="Genomic_DNA"/>
</dbReference>
<dbReference type="InterPro" id="IPR052032">
    <property type="entry name" value="ATP-dep_AA_Ligase"/>
</dbReference>
<keyword evidence="7" id="KW-1185">Reference proteome</keyword>
<organism evidence="6 7">
    <name type="scientific">Steroidobacter gossypii</name>
    <dbReference type="NCBI Taxonomy" id="2805490"/>
    <lineage>
        <taxon>Bacteria</taxon>
        <taxon>Pseudomonadati</taxon>
        <taxon>Pseudomonadota</taxon>
        <taxon>Gammaproteobacteria</taxon>
        <taxon>Steroidobacterales</taxon>
        <taxon>Steroidobacteraceae</taxon>
        <taxon>Steroidobacter</taxon>
    </lineage>
</organism>
<dbReference type="InterPro" id="IPR011761">
    <property type="entry name" value="ATP-grasp"/>
</dbReference>
<keyword evidence="3 4" id="KW-0067">ATP-binding</keyword>
<sequence length="397" mass="43912">MTTLRVLITDADNRSALAATRSLGARGHAVVIAAERHPALASVSRYASAVESCPNASTDPQGFVAAIMQIVARQRIDVLLPMTEITTLLLTEHQHLLPEHCRLPFPPMECVARASNKAYVVQAADELGVPTPATRIVNSSKEALALAETLEFPAVIKPARSRVQTPDGWISTAVSYAASREIYVQRVQSLRAEEYPLLIQERIQGPGVGVFACFDQGQPVAWFTHKRIREKPPSGGVSVLRESAPLDPAAVDHATKLLTHLGWHGVAMVEFKRDDRDGSLRLMEINGRFWGSLQLAIDAGVDFPALLVEMAAGRHPAPIAAYDVGVRSRWFWGDVDSLLTVMLRSRAALNLPPNHPGRLRTLWNFLKFGGKKQRDEILRWNDVRPWMLETRRWLGGK</sequence>
<protein>
    <submittedName>
        <fullName evidence="6">ATP-grasp domain-containing protein</fullName>
    </submittedName>
</protein>
<evidence type="ECO:0000256" key="4">
    <source>
        <dbReference type="PROSITE-ProRule" id="PRU00409"/>
    </source>
</evidence>
<evidence type="ECO:0000259" key="5">
    <source>
        <dbReference type="PROSITE" id="PS50975"/>
    </source>
</evidence>
<evidence type="ECO:0000313" key="6">
    <source>
        <dbReference type="EMBL" id="MBM0106215.1"/>
    </source>
</evidence>
<dbReference type="PROSITE" id="PS50975">
    <property type="entry name" value="ATP_GRASP"/>
    <property type="match status" value="1"/>
</dbReference>
<comment type="caution">
    <text evidence="6">The sequence shown here is derived from an EMBL/GenBank/DDBJ whole genome shotgun (WGS) entry which is preliminary data.</text>
</comment>
<dbReference type="PANTHER" id="PTHR43585:SF2">
    <property type="entry name" value="ATP-GRASP ENZYME FSQD"/>
    <property type="match status" value="1"/>
</dbReference>
<keyword evidence="2 4" id="KW-0547">Nucleotide-binding</keyword>